<dbReference type="EMBL" id="CM038913">
    <property type="protein sequence ID" value="KAH9556749.1"/>
    <property type="molecule type" value="Genomic_DNA"/>
</dbReference>
<accession>A0ACB8HKP0</accession>
<reference evidence="2" key="1">
    <citation type="journal article" date="2022" name="New Phytol.">
        <title>Phylogenomic structure and speciation in an emerging model: the Sphagnum magellanicum complex (Bryophyta).</title>
        <authorList>
            <person name="Shaw A.J."/>
            <person name="Piatkowski B."/>
            <person name="Duffy A.M."/>
            <person name="Aguero B."/>
            <person name="Imwattana K."/>
            <person name="Nieto-Lugilde M."/>
            <person name="Healey A."/>
            <person name="Weston D.J."/>
            <person name="Patel M.N."/>
            <person name="Schmutz J."/>
            <person name="Grimwood J."/>
            <person name="Yavitt J.B."/>
            <person name="Hassel K."/>
            <person name="Stenoien H.K."/>
            <person name="Flatberg K.I."/>
            <person name="Bickford C.P."/>
            <person name="Hicks K.A."/>
        </authorList>
    </citation>
    <scope>NUCLEOTIDE SEQUENCE [LARGE SCALE GENOMIC DNA]</scope>
</reference>
<proteinExistence type="predicted"/>
<gene>
    <name evidence="1" type="ORF">CY35_07G046600</name>
</gene>
<keyword evidence="2" id="KW-1185">Reference proteome</keyword>
<sequence length="933" mass="104643">MQQKKSLICELGFPPPVKMRSLRLTDGGGGGKVDSQVHDVSAMEEEETSPPPPLQAEHRKGRSAVTEPAPSSSSSVSKLVDPALEPYFKPLDYVTTLACIHEQLELASQEEKSPLYLEQSFVFRGLSEMKLVRRSLRSARQFAVTVHEKLVYAAWLRHEKRDEDLNDGSSTYCSGRKLECLDSAMAPGFAPHLPSDPCSCHSLTTDLSSSIPGSAPVSTSVSNDISFHIDGDIVHCNRQKMAALSIPFFAMLNGGFSESQIADIEFSENGITAVAMRAIDRFSKTGRLGHLSPDMLLEILSFSNRFCCEKLKDACDEGLTALVRNAQDVATFLDYGLEESAQALVAYCLKVFLRELPNSLWSMPHITNMLCAPEGRAKFEAVGHSSFALYSLLSQVSLEEDKKSALTVAFLEGQRDYATSHRQKALAMHQLGCIMLAKEQYVEAQSLFEAAVKEGHVYSSAGVLRAKHKQGLKATSYEESSRIISDYLLTPAGWMFQERSLYCDGNKKIVDLNKATELDPTLIYPYQYRAAALMDEQKVQAAVNEINRILGFKVTPDCLELRAYFCLALQEYEGAIRDVRALLTLNPKYMMFGGRVGAWQLLRLLSQHVEQWTKADCWMQLYDRWSSVDDIGSLAVVHQMLESDPGKGLLFFRQSLLLLRLNCPKAAMRSLRLAREHASSEYERLVYEGWILYDSGHREEALQKAEESICIHRSFEAFFLKAYALADTSLDPTSSDKVVELLEEALKCPSDGLRKGQALNNLGSVYVDCGKFELAADCYVSALKIRHTRAHQGLARVYALQGDRKSAHEEMTRLIEKARNNASAYEKRSEYCEREMTMVDLSMVTQLDPLRTYPYRYRAAVLMDAHKEREAIMELSKAIAFKADLQLLHLRAAFHECNEDFVGARRDCRAALSMDPSHLETLELHSRVHNQEP</sequence>
<comment type="caution">
    <text evidence="1">The sequence shown here is derived from an EMBL/GenBank/DDBJ whole genome shotgun (WGS) entry which is preliminary data.</text>
</comment>
<organism evidence="1 2">
    <name type="scientific">Sphagnum magellanicum</name>
    <dbReference type="NCBI Taxonomy" id="128215"/>
    <lineage>
        <taxon>Eukaryota</taxon>
        <taxon>Viridiplantae</taxon>
        <taxon>Streptophyta</taxon>
        <taxon>Embryophyta</taxon>
        <taxon>Bryophyta</taxon>
        <taxon>Sphagnophytina</taxon>
        <taxon>Sphagnopsida</taxon>
        <taxon>Sphagnales</taxon>
        <taxon>Sphagnaceae</taxon>
        <taxon>Sphagnum</taxon>
    </lineage>
</organism>
<protein>
    <submittedName>
        <fullName evidence="1">Uncharacterized protein</fullName>
    </submittedName>
</protein>
<name>A0ACB8HKP0_9BRYO</name>
<evidence type="ECO:0000313" key="1">
    <source>
        <dbReference type="EMBL" id="KAH9556749.1"/>
    </source>
</evidence>
<evidence type="ECO:0000313" key="2">
    <source>
        <dbReference type="Proteomes" id="UP000828922"/>
    </source>
</evidence>
<dbReference type="Proteomes" id="UP000828922">
    <property type="component" value="Linkage Group LG07"/>
</dbReference>